<proteinExistence type="predicted"/>
<sequence length="445" mass="49219">MSRQSYQQDDEPVTSGGRGSSAEQDRKERHPLVLPLLSRIVRMLPASLNSWYRVLEAVVTADARSKGSEIVSAADKRRTKTTASCIPALQAVLWSALNTNQILSLGQPVDIPTESNLFFACIRRAGSAKTTTQDHGPLDAVLVFRCLFFQPPQEHSGIYGRIFAETGLPNGLFSALGQGEEEYGEAEDGGGNDSSSPRLPMSPWNMIGPVGAFPSLAKSILDHDVGLRTENILACRPYSTSRTQHELRWLLILVAAILESHLAPHLITRTVTQSSSVDPVDEWKDTYGLSGHRRALGILYQLLVSSSPRSTGGAATVRPILCGIPYDYGPHVSPDFDKIIYRNLGNRVEGCENELDGKKDQILSRALRFQHEDVAFLAQGIKETTERRNSRLPTGLQTRRIGGFSGTRFHLSTKKIIATNWYTCRWSFAAQERTENIPYLRLAMT</sequence>
<feature type="compositionally biased region" description="Acidic residues" evidence="1">
    <location>
        <begin position="180"/>
        <end position="190"/>
    </location>
</feature>
<dbReference type="Proteomes" id="UP001175228">
    <property type="component" value="Unassembled WGS sequence"/>
</dbReference>
<name>A0AA39PYW2_9AGAR</name>
<evidence type="ECO:0000256" key="1">
    <source>
        <dbReference type="SAM" id="MobiDB-lite"/>
    </source>
</evidence>
<comment type="caution">
    <text evidence="2">The sequence shown here is derived from an EMBL/GenBank/DDBJ whole genome shotgun (WGS) entry which is preliminary data.</text>
</comment>
<gene>
    <name evidence="2" type="ORF">EDD18DRAFT_1109252</name>
</gene>
<keyword evidence="3" id="KW-1185">Reference proteome</keyword>
<evidence type="ECO:0000313" key="2">
    <source>
        <dbReference type="EMBL" id="KAK0492169.1"/>
    </source>
</evidence>
<organism evidence="2 3">
    <name type="scientific">Armillaria luteobubalina</name>
    <dbReference type="NCBI Taxonomy" id="153913"/>
    <lineage>
        <taxon>Eukaryota</taxon>
        <taxon>Fungi</taxon>
        <taxon>Dikarya</taxon>
        <taxon>Basidiomycota</taxon>
        <taxon>Agaricomycotina</taxon>
        <taxon>Agaricomycetes</taxon>
        <taxon>Agaricomycetidae</taxon>
        <taxon>Agaricales</taxon>
        <taxon>Marasmiineae</taxon>
        <taxon>Physalacriaceae</taxon>
        <taxon>Armillaria</taxon>
    </lineage>
</organism>
<evidence type="ECO:0000313" key="3">
    <source>
        <dbReference type="Proteomes" id="UP001175228"/>
    </source>
</evidence>
<dbReference type="AlphaFoldDB" id="A0AA39PYW2"/>
<accession>A0AA39PYW2</accession>
<feature type="region of interest" description="Disordered" evidence="1">
    <location>
        <begin position="1"/>
        <end position="27"/>
    </location>
</feature>
<feature type="region of interest" description="Disordered" evidence="1">
    <location>
        <begin position="180"/>
        <end position="200"/>
    </location>
</feature>
<reference evidence="2" key="1">
    <citation type="submission" date="2023-06" db="EMBL/GenBank/DDBJ databases">
        <authorList>
            <consortium name="Lawrence Berkeley National Laboratory"/>
            <person name="Ahrendt S."/>
            <person name="Sahu N."/>
            <person name="Indic B."/>
            <person name="Wong-Bajracharya J."/>
            <person name="Merenyi Z."/>
            <person name="Ke H.-M."/>
            <person name="Monk M."/>
            <person name="Kocsube S."/>
            <person name="Drula E."/>
            <person name="Lipzen A."/>
            <person name="Balint B."/>
            <person name="Henrissat B."/>
            <person name="Andreopoulos B."/>
            <person name="Martin F.M."/>
            <person name="Harder C.B."/>
            <person name="Rigling D."/>
            <person name="Ford K.L."/>
            <person name="Foster G.D."/>
            <person name="Pangilinan J."/>
            <person name="Papanicolaou A."/>
            <person name="Barry K."/>
            <person name="LaButti K."/>
            <person name="Viragh M."/>
            <person name="Koriabine M."/>
            <person name="Yan M."/>
            <person name="Riley R."/>
            <person name="Champramary S."/>
            <person name="Plett K.L."/>
            <person name="Tsai I.J."/>
            <person name="Slot J."/>
            <person name="Sipos G."/>
            <person name="Plett J."/>
            <person name="Nagy L.G."/>
            <person name="Grigoriev I.V."/>
        </authorList>
    </citation>
    <scope>NUCLEOTIDE SEQUENCE</scope>
    <source>
        <strain evidence="2">HWK02</strain>
    </source>
</reference>
<protein>
    <submittedName>
        <fullName evidence="2">Uncharacterized protein</fullName>
    </submittedName>
</protein>
<dbReference type="EMBL" id="JAUEPU010000031">
    <property type="protein sequence ID" value="KAK0492169.1"/>
    <property type="molecule type" value="Genomic_DNA"/>
</dbReference>